<dbReference type="PANTHER" id="PTHR35089:SF1">
    <property type="entry name" value="CHAPERONE PROTEIN SKP"/>
    <property type="match status" value="1"/>
</dbReference>
<evidence type="ECO:0000256" key="1">
    <source>
        <dbReference type="ARBA" id="ARBA00009091"/>
    </source>
</evidence>
<dbReference type="Gene3D" id="3.30.910.20">
    <property type="entry name" value="Skp domain"/>
    <property type="match status" value="1"/>
</dbReference>
<evidence type="ECO:0000313" key="4">
    <source>
        <dbReference type="EMBL" id="MFD0761521.1"/>
    </source>
</evidence>
<dbReference type="RefSeq" id="WP_298262812.1">
    <property type="nucleotide sequence ID" value="NZ_JBHTIC010000006.1"/>
</dbReference>
<dbReference type="InterPro" id="IPR024930">
    <property type="entry name" value="Skp_dom_sf"/>
</dbReference>
<dbReference type="Pfam" id="PF03938">
    <property type="entry name" value="OmpH"/>
    <property type="match status" value="1"/>
</dbReference>
<dbReference type="EMBL" id="JBHTIC010000006">
    <property type="protein sequence ID" value="MFD0761521.1"/>
    <property type="molecule type" value="Genomic_DNA"/>
</dbReference>
<dbReference type="InterPro" id="IPR005632">
    <property type="entry name" value="Chaperone_Skp"/>
</dbReference>
<evidence type="ECO:0000256" key="3">
    <source>
        <dbReference type="SAM" id="Coils"/>
    </source>
</evidence>
<protein>
    <submittedName>
        <fullName evidence="4">OmpH family outer membrane protein</fullName>
    </submittedName>
</protein>
<dbReference type="Proteomes" id="UP001597032">
    <property type="component" value="Unassembled WGS sequence"/>
</dbReference>
<evidence type="ECO:0000256" key="2">
    <source>
        <dbReference type="ARBA" id="ARBA00022729"/>
    </source>
</evidence>
<organism evidence="4 5">
    <name type="scientific">Lutibacter aestuarii</name>
    <dbReference type="NCBI Taxonomy" id="861111"/>
    <lineage>
        <taxon>Bacteria</taxon>
        <taxon>Pseudomonadati</taxon>
        <taxon>Bacteroidota</taxon>
        <taxon>Flavobacteriia</taxon>
        <taxon>Flavobacteriales</taxon>
        <taxon>Flavobacteriaceae</taxon>
        <taxon>Lutibacter</taxon>
    </lineage>
</organism>
<accession>A0ABW2Z3V8</accession>
<keyword evidence="3" id="KW-0175">Coiled coil</keyword>
<name>A0ABW2Z3V8_9FLAO</name>
<reference evidence="5" key="1">
    <citation type="journal article" date="2019" name="Int. J. Syst. Evol. Microbiol.">
        <title>The Global Catalogue of Microorganisms (GCM) 10K type strain sequencing project: providing services to taxonomists for standard genome sequencing and annotation.</title>
        <authorList>
            <consortium name="The Broad Institute Genomics Platform"/>
            <consortium name="The Broad Institute Genome Sequencing Center for Infectious Disease"/>
            <person name="Wu L."/>
            <person name="Ma J."/>
        </authorList>
    </citation>
    <scope>NUCLEOTIDE SEQUENCE [LARGE SCALE GENOMIC DNA]</scope>
    <source>
        <strain evidence="5">CCUG 60022</strain>
    </source>
</reference>
<comment type="similarity">
    <text evidence="1">Belongs to the Skp family.</text>
</comment>
<dbReference type="SUPFAM" id="SSF111384">
    <property type="entry name" value="OmpH-like"/>
    <property type="match status" value="1"/>
</dbReference>
<evidence type="ECO:0000313" key="5">
    <source>
        <dbReference type="Proteomes" id="UP001597032"/>
    </source>
</evidence>
<dbReference type="SMART" id="SM00935">
    <property type="entry name" value="OmpH"/>
    <property type="match status" value="1"/>
</dbReference>
<keyword evidence="5" id="KW-1185">Reference proteome</keyword>
<gene>
    <name evidence="4" type="ORF">ACFQZW_05460</name>
</gene>
<proteinExistence type="inferred from homology"/>
<dbReference type="PANTHER" id="PTHR35089">
    <property type="entry name" value="CHAPERONE PROTEIN SKP"/>
    <property type="match status" value="1"/>
</dbReference>
<comment type="caution">
    <text evidence="4">The sequence shown here is derived from an EMBL/GenBank/DDBJ whole genome shotgun (WGS) entry which is preliminary data.</text>
</comment>
<sequence length="169" mass="19068">MKKLLLVAFAIVLASCNQTKIAYINVEDLMKDYEGTKALEETLKAKQDAMAKELDSLSAPFQTKVQEYYQNAQKMSAQKRAQTEQGLQQEQQMLQLKQQQASQTLQQENQELSEAITKKVDSFVTEYAKLKGFNLVLGTSGNGTVMYGDETLNITNEILVILNEDFTKK</sequence>
<keyword evidence="2" id="KW-0732">Signal</keyword>
<dbReference type="PROSITE" id="PS51257">
    <property type="entry name" value="PROKAR_LIPOPROTEIN"/>
    <property type="match status" value="1"/>
</dbReference>
<feature type="coiled-coil region" evidence="3">
    <location>
        <begin position="87"/>
        <end position="118"/>
    </location>
</feature>